<dbReference type="STRING" id="93222.NA29_08210"/>
<organism evidence="2 3">
    <name type="scientific">Pandoraea sputorum</name>
    <dbReference type="NCBI Taxonomy" id="93222"/>
    <lineage>
        <taxon>Bacteria</taxon>
        <taxon>Pseudomonadati</taxon>
        <taxon>Pseudomonadota</taxon>
        <taxon>Betaproteobacteria</taxon>
        <taxon>Burkholderiales</taxon>
        <taxon>Burkholderiaceae</taxon>
        <taxon>Pandoraea</taxon>
    </lineage>
</organism>
<feature type="region of interest" description="Disordered" evidence="1">
    <location>
        <begin position="379"/>
        <end position="423"/>
    </location>
</feature>
<feature type="compositionally biased region" description="Polar residues" evidence="1">
    <location>
        <begin position="379"/>
        <end position="391"/>
    </location>
</feature>
<dbReference type="EMBL" id="LT906435">
    <property type="protein sequence ID" value="SNU82060.1"/>
    <property type="molecule type" value="Genomic_DNA"/>
</dbReference>
<proteinExistence type="predicted"/>
<evidence type="ECO:0000313" key="2">
    <source>
        <dbReference type="EMBL" id="SNU82060.1"/>
    </source>
</evidence>
<gene>
    <name evidence="2" type="ORF">SAMEA4530655_00783</name>
</gene>
<dbReference type="AlphaFoldDB" id="A0A239S9H9"/>
<dbReference type="OrthoDB" id="8936910at2"/>
<evidence type="ECO:0000256" key="1">
    <source>
        <dbReference type="SAM" id="MobiDB-lite"/>
    </source>
</evidence>
<evidence type="ECO:0000313" key="3">
    <source>
        <dbReference type="Proteomes" id="UP000215126"/>
    </source>
</evidence>
<keyword evidence="3" id="KW-1185">Reference proteome</keyword>
<dbReference type="RefSeq" id="WP_150777132.1">
    <property type="nucleotide sequence ID" value="NZ_CABPRX010000001.1"/>
</dbReference>
<protein>
    <submittedName>
        <fullName evidence="2">Uncharacterized protein</fullName>
    </submittedName>
</protein>
<sequence>MPEISTTPCPNFPVPNYPNQTLSESRIGRLSEFTRKFDGGGVPSDTAIDTFMSHFAHMGVRDMLLGCMSDGDKKRILCRAARCHVGTFGPGRDFLERRKLLHRVDQDSADLFGALPASVKETMMTRARVGDHGQIVLTLPDTGLRVPLGRALLGTGEGALTTYEVRQLLMYEDGQLESLLERFSVGLGRVDAQYPDNEACHVWNDLIERCIDGKPIEQFSSDRTTLSLLGFALRALAGRLSARGLHHEFPIQQMLANSAQAYFHAEAPKSCADSLIEMGHCYQRKGDVRLAAWANKIAANVLAGAALELWDVGRHAEAEGCRRLASEAYATERALAATIGVQRAAELLDEVGAAPLPLLGANIPQSEFDAFWAERQSRRQNVQSSYSSTPRLPSFAPKGEEANPEASFSDSSSSYTSESSDSD</sequence>
<dbReference type="Proteomes" id="UP000215126">
    <property type="component" value="Chromosome 1"/>
</dbReference>
<reference evidence="2 3" key="1">
    <citation type="submission" date="2017-06" db="EMBL/GenBank/DDBJ databases">
        <authorList>
            <consortium name="Pathogen Informatics"/>
        </authorList>
    </citation>
    <scope>NUCLEOTIDE SEQUENCE [LARGE SCALE GENOMIC DNA]</scope>
    <source>
        <strain evidence="2 3">NCTC13161</strain>
    </source>
</reference>
<dbReference type="GeneID" id="88093470"/>
<feature type="compositionally biased region" description="Low complexity" evidence="1">
    <location>
        <begin position="407"/>
        <end position="423"/>
    </location>
</feature>
<accession>A0A239S9H9</accession>
<name>A0A239S9H9_9BURK</name>